<dbReference type="Pfam" id="PF01177">
    <property type="entry name" value="Asp_Glu_race"/>
    <property type="match status" value="1"/>
</dbReference>
<evidence type="ECO:0000313" key="2">
    <source>
        <dbReference type="EMBL" id="TDE01144.1"/>
    </source>
</evidence>
<reference evidence="2 3" key="1">
    <citation type="submission" date="2019-03" db="EMBL/GenBank/DDBJ databases">
        <title>Draft genome sequences of novel Actinobacteria.</title>
        <authorList>
            <person name="Sahin N."/>
            <person name="Ay H."/>
            <person name="Saygin H."/>
        </authorList>
    </citation>
    <scope>NUCLEOTIDE SEQUENCE [LARGE SCALE GENOMIC DNA]</scope>
    <source>
        <strain evidence="2 3">5K138</strain>
    </source>
</reference>
<evidence type="ECO:0000313" key="3">
    <source>
        <dbReference type="Proteomes" id="UP000294739"/>
    </source>
</evidence>
<comment type="similarity">
    <text evidence="1">Belongs to the HyuE racemase family.</text>
</comment>
<organism evidence="2 3">
    <name type="scientific">Jiangella asiatica</name>
    <dbReference type="NCBI Taxonomy" id="2530372"/>
    <lineage>
        <taxon>Bacteria</taxon>
        <taxon>Bacillati</taxon>
        <taxon>Actinomycetota</taxon>
        <taxon>Actinomycetes</taxon>
        <taxon>Jiangellales</taxon>
        <taxon>Jiangellaceae</taxon>
        <taxon>Jiangella</taxon>
    </lineage>
</organism>
<dbReference type="Gene3D" id="3.40.50.12500">
    <property type="match status" value="1"/>
</dbReference>
<sequence>MTENLRVTLIHAVVPAMESTARYFGEAAGVVPTHLLDESLLPLAQQRGGVDDFCVERLADLVELAVAAGTDAVVVTCNAYSAATAQIAARRPALPVLSIDEVLVETAIGLGERIGLIGTVAVGLRQQTELFSVVSTRLGAEIALAPRLREDAFAALRAGDRSGHDELIADEAEAMTGVDVIVLGQASMAPAADLIESRGSVRVPVLASPQLMVRRLRDRASPV</sequence>
<dbReference type="RefSeq" id="WP_131899162.1">
    <property type="nucleotide sequence ID" value="NZ_SMKZ01000043.1"/>
</dbReference>
<comment type="caution">
    <text evidence="2">The sequence shown here is derived from an EMBL/GenBank/DDBJ whole genome shotgun (WGS) entry which is preliminary data.</text>
</comment>
<gene>
    <name evidence="2" type="ORF">E1269_23560</name>
</gene>
<dbReference type="GO" id="GO:0047661">
    <property type="term" value="F:amino-acid racemase activity"/>
    <property type="evidence" value="ECO:0007669"/>
    <property type="project" value="InterPro"/>
</dbReference>
<proteinExistence type="inferred from homology"/>
<dbReference type="OrthoDB" id="978447at2"/>
<dbReference type="InterPro" id="IPR015942">
    <property type="entry name" value="Asp/Glu/hydantoin_racemase"/>
</dbReference>
<keyword evidence="3" id="KW-1185">Reference proteome</keyword>
<dbReference type="EMBL" id="SMKZ01000043">
    <property type="protein sequence ID" value="TDE01144.1"/>
    <property type="molecule type" value="Genomic_DNA"/>
</dbReference>
<evidence type="ECO:0000256" key="1">
    <source>
        <dbReference type="ARBA" id="ARBA00038414"/>
    </source>
</evidence>
<dbReference type="InParanoid" id="A0A4R5CRT2"/>
<evidence type="ECO:0008006" key="4">
    <source>
        <dbReference type="Google" id="ProtNLM"/>
    </source>
</evidence>
<dbReference type="InterPro" id="IPR053714">
    <property type="entry name" value="Iso_Racemase_Enz_sf"/>
</dbReference>
<dbReference type="Proteomes" id="UP000294739">
    <property type="component" value="Unassembled WGS sequence"/>
</dbReference>
<accession>A0A4R5CRT2</accession>
<protein>
    <recommendedName>
        <fullName evidence="4">Asp/Glu racemase</fullName>
    </recommendedName>
</protein>
<dbReference type="AlphaFoldDB" id="A0A4R5CRT2"/>
<name>A0A4R5CRT2_9ACTN</name>